<protein>
    <recommendedName>
        <fullName evidence="8">L-ornithine N(alpha)-acyltransferase</fullName>
        <ecNumber evidence="7">2.3.2.30</ecNumber>
    </recommendedName>
</protein>
<proteinExistence type="inferred from homology"/>
<evidence type="ECO:0000256" key="1">
    <source>
        <dbReference type="ARBA" id="ARBA00005189"/>
    </source>
</evidence>
<dbReference type="RefSeq" id="WP_069459674.1">
    <property type="nucleotide sequence ID" value="NZ_CP034909.1"/>
</dbReference>
<comment type="function">
    <text evidence="9">Catalyzes the first step in the biosynthesis of ornithine lipids, which are phosphorus-free membrane lipids. Catalyzes the 3-hydroxyacyl-acyl carrier protein-dependent acylation of ornithine to form lyso-ornithine lipid (LOL).</text>
</comment>
<dbReference type="Proteomes" id="UP000094342">
    <property type="component" value="Unassembled WGS sequence"/>
</dbReference>
<organism evidence="11 12">
    <name type="scientific">Sinorhizobium alkalisoli</name>
    <dbReference type="NCBI Taxonomy" id="1752398"/>
    <lineage>
        <taxon>Bacteria</taxon>
        <taxon>Pseudomonadati</taxon>
        <taxon>Pseudomonadota</taxon>
        <taxon>Alphaproteobacteria</taxon>
        <taxon>Hyphomicrobiales</taxon>
        <taxon>Rhizobiaceae</taxon>
        <taxon>Sinorhizobium/Ensifer group</taxon>
        <taxon>Sinorhizobium</taxon>
    </lineage>
</organism>
<evidence type="ECO:0000256" key="5">
    <source>
        <dbReference type="ARBA" id="ARBA00023315"/>
    </source>
</evidence>
<dbReference type="SUPFAM" id="SSF55729">
    <property type="entry name" value="Acyl-CoA N-acyltransferases (Nat)"/>
    <property type="match status" value="1"/>
</dbReference>
<dbReference type="EC" id="2.3.2.30" evidence="7"/>
<keyword evidence="3" id="KW-0808">Transferase</keyword>
<dbReference type="Gene3D" id="3.40.630.30">
    <property type="match status" value="1"/>
</dbReference>
<dbReference type="InterPro" id="IPR052351">
    <property type="entry name" value="Ornithine_N-alpha-AT"/>
</dbReference>
<dbReference type="GO" id="GO:0006629">
    <property type="term" value="P:lipid metabolic process"/>
    <property type="evidence" value="ECO:0007669"/>
    <property type="project" value="UniProtKB-KW"/>
</dbReference>
<comment type="catalytic activity">
    <reaction evidence="10">
        <text>a (3R)-hydroxyacyl-[ACP] + L-ornithine = a lyso-ornithine lipid + holo-[ACP] + H(+)</text>
        <dbReference type="Rhea" id="RHEA:20633"/>
        <dbReference type="Rhea" id="RHEA-COMP:9685"/>
        <dbReference type="Rhea" id="RHEA-COMP:9945"/>
        <dbReference type="ChEBI" id="CHEBI:15378"/>
        <dbReference type="ChEBI" id="CHEBI:46911"/>
        <dbReference type="ChEBI" id="CHEBI:64479"/>
        <dbReference type="ChEBI" id="CHEBI:78827"/>
        <dbReference type="ChEBI" id="CHEBI:138482"/>
        <dbReference type="EC" id="2.3.2.30"/>
    </reaction>
    <physiologicalReaction direction="left-to-right" evidence="10">
        <dbReference type="Rhea" id="RHEA:20634"/>
    </physiologicalReaction>
</comment>
<evidence type="ECO:0000313" key="12">
    <source>
        <dbReference type="Proteomes" id="UP000094342"/>
    </source>
</evidence>
<reference evidence="12" key="1">
    <citation type="submission" date="2016-05" db="EMBL/GenBank/DDBJ databases">
        <authorList>
            <person name="Li Y."/>
        </authorList>
    </citation>
    <scope>NUCLEOTIDE SEQUENCE [LARGE SCALE GENOMIC DNA]</scope>
    <source>
        <strain evidence="12">YIC4027</strain>
    </source>
</reference>
<evidence type="ECO:0000256" key="9">
    <source>
        <dbReference type="ARBA" id="ARBA00045724"/>
    </source>
</evidence>
<comment type="caution">
    <text evidence="11">The sequence shown here is derived from an EMBL/GenBank/DDBJ whole genome shotgun (WGS) entry which is preliminary data.</text>
</comment>
<evidence type="ECO:0000256" key="2">
    <source>
        <dbReference type="ARBA" id="ARBA00022516"/>
    </source>
</evidence>
<evidence type="ECO:0000256" key="4">
    <source>
        <dbReference type="ARBA" id="ARBA00023098"/>
    </source>
</evidence>
<accession>A0A1E3V8K1</accession>
<name>A0A1E3V8K1_9HYPH</name>
<dbReference type="InterPro" id="IPR016181">
    <property type="entry name" value="Acyl_CoA_acyltransferase"/>
</dbReference>
<evidence type="ECO:0000256" key="7">
    <source>
        <dbReference type="ARBA" id="ARBA00039058"/>
    </source>
</evidence>
<dbReference type="GO" id="GO:0043810">
    <property type="term" value="F:ornithine-acyl [acyl carrier protein] N-acyltransferase activity"/>
    <property type="evidence" value="ECO:0007669"/>
    <property type="project" value="UniProtKB-EC"/>
</dbReference>
<comment type="pathway">
    <text evidence="1">Lipid metabolism.</text>
</comment>
<dbReference type="PANTHER" id="PTHR37323:SF1">
    <property type="entry name" value="L-ORNITHINE N(ALPHA)-ACYLTRANSFERASE"/>
    <property type="match status" value="1"/>
</dbReference>
<keyword evidence="2" id="KW-0444">Lipid biosynthesis</keyword>
<sequence>MALELLESTSVVDTSQACPRKTIAVPATAVLGRIANLETRLARSASEIDAAQAVRYRVFVEEMRAQVAPEAEMRKRDVDSWDSICDHLLVLDTAIEGDPEEQIVGTYRLLRQDVAERAGGFYSASEFAIDKLLARHPDKRFMELGRSCVLPEYRTKRTVELLWQGNWAYALRHGVDAMFGCGSFPGVIPEEHALALSFLHHNVLARDDWAVAARPELHRTMDLMPSEAINPKKALAALPPLIKGYMRLGAMVGDGAVVDHAFRTTDVLIVLPISNISGRYLNYYGADAGRFAS</sequence>
<keyword evidence="4" id="KW-0443">Lipid metabolism</keyword>
<evidence type="ECO:0000256" key="10">
    <source>
        <dbReference type="ARBA" id="ARBA00047785"/>
    </source>
</evidence>
<keyword evidence="12" id="KW-1185">Reference proteome</keyword>
<evidence type="ECO:0000256" key="6">
    <source>
        <dbReference type="ARBA" id="ARBA00038095"/>
    </source>
</evidence>
<keyword evidence="5" id="KW-0012">Acyltransferase</keyword>
<dbReference type="EMBL" id="LYBW01000060">
    <property type="protein sequence ID" value="ODR89974.1"/>
    <property type="molecule type" value="Genomic_DNA"/>
</dbReference>
<dbReference type="STRING" id="1752398.A8M32_17535"/>
<gene>
    <name evidence="11" type="ORF">A8M32_17535</name>
</gene>
<dbReference type="PANTHER" id="PTHR37323">
    <property type="entry name" value="GCN5-RELATED N-ACETYLTRANSFERASE"/>
    <property type="match status" value="1"/>
</dbReference>
<dbReference type="Pfam" id="PF13444">
    <property type="entry name" value="Acetyltransf_5"/>
    <property type="match status" value="1"/>
</dbReference>
<dbReference type="AlphaFoldDB" id="A0A1E3V8K1"/>
<evidence type="ECO:0000313" key="11">
    <source>
        <dbReference type="EMBL" id="ODR89974.1"/>
    </source>
</evidence>
<dbReference type="OrthoDB" id="9787072at2"/>
<evidence type="ECO:0000256" key="8">
    <source>
        <dbReference type="ARBA" id="ARBA00039866"/>
    </source>
</evidence>
<comment type="similarity">
    <text evidence="6">Belongs to the acetyltransferase family. OlsB subfamily.</text>
</comment>
<evidence type="ECO:0000256" key="3">
    <source>
        <dbReference type="ARBA" id="ARBA00022679"/>
    </source>
</evidence>